<comment type="subcellular location">
    <subcellularLocation>
        <location evidence="1">Cell membrane</location>
        <topology evidence="1">Multi-pass membrane protein</topology>
    </subcellularLocation>
</comment>
<keyword evidence="2" id="KW-1003">Cell membrane</keyword>
<dbReference type="Proteomes" id="UP000183174">
    <property type="component" value="Unassembled WGS sequence"/>
</dbReference>
<evidence type="ECO:0000256" key="1">
    <source>
        <dbReference type="ARBA" id="ARBA00004651"/>
    </source>
</evidence>
<evidence type="ECO:0008006" key="9">
    <source>
        <dbReference type="Google" id="ProtNLM"/>
    </source>
</evidence>
<accession>A0A1C3X6F2</accession>
<proteinExistence type="predicted"/>
<evidence type="ECO:0000256" key="2">
    <source>
        <dbReference type="ARBA" id="ARBA00022475"/>
    </source>
</evidence>
<sequence length="88" mass="9420">MTMPDSVDVTWIALIGLALATVLLPPLIPRALLGNALLLAFAALKGHRIALDFMDIRAVPALWRGLVASWILIVLLLAWLASALVALI</sequence>
<organism evidence="7 8">
    <name type="scientific">Bradyrhizobium yuanmingense</name>
    <dbReference type="NCBI Taxonomy" id="108015"/>
    <lineage>
        <taxon>Bacteria</taxon>
        <taxon>Pseudomonadati</taxon>
        <taxon>Pseudomonadota</taxon>
        <taxon>Alphaproteobacteria</taxon>
        <taxon>Hyphomicrobiales</taxon>
        <taxon>Nitrobacteraceae</taxon>
        <taxon>Bradyrhizobium</taxon>
    </lineage>
</organism>
<dbReference type="GO" id="GO:0005886">
    <property type="term" value="C:plasma membrane"/>
    <property type="evidence" value="ECO:0007669"/>
    <property type="project" value="UniProtKB-SubCell"/>
</dbReference>
<name>A0A1C3X6F2_9BRAD</name>
<keyword evidence="5 6" id="KW-0472">Membrane</keyword>
<evidence type="ECO:0000313" key="7">
    <source>
        <dbReference type="EMBL" id="SCB47686.1"/>
    </source>
</evidence>
<evidence type="ECO:0000313" key="8">
    <source>
        <dbReference type="Proteomes" id="UP000183174"/>
    </source>
</evidence>
<dbReference type="InterPro" id="IPR005171">
    <property type="entry name" value="Cyt_c_oxidase_su4_prok"/>
</dbReference>
<dbReference type="Pfam" id="PF03626">
    <property type="entry name" value="COX4_pro"/>
    <property type="match status" value="1"/>
</dbReference>
<keyword evidence="4 6" id="KW-1133">Transmembrane helix</keyword>
<feature type="transmembrane region" description="Helical" evidence="6">
    <location>
        <begin position="66"/>
        <end position="87"/>
    </location>
</feature>
<protein>
    <recommendedName>
        <fullName evidence="9">Cytochrome C oxidase subunit IV</fullName>
    </recommendedName>
</protein>
<evidence type="ECO:0000256" key="6">
    <source>
        <dbReference type="SAM" id="Phobius"/>
    </source>
</evidence>
<gene>
    <name evidence="7" type="ORF">GA0061099_1009285</name>
</gene>
<evidence type="ECO:0000256" key="3">
    <source>
        <dbReference type="ARBA" id="ARBA00022692"/>
    </source>
</evidence>
<dbReference type="EMBL" id="FMAE01000009">
    <property type="protein sequence ID" value="SCB47686.1"/>
    <property type="molecule type" value="Genomic_DNA"/>
</dbReference>
<dbReference type="AlphaFoldDB" id="A0A1C3X6F2"/>
<evidence type="ECO:0000256" key="5">
    <source>
        <dbReference type="ARBA" id="ARBA00023136"/>
    </source>
</evidence>
<keyword evidence="3 6" id="KW-0812">Transmembrane</keyword>
<reference evidence="7 8" key="1">
    <citation type="submission" date="2016-08" db="EMBL/GenBank/DDBJ databases">
        <authorList>
            <person name="Seilhamer J.J."/>
        </authorList>
    </citation>
    <scope>NUCLEOTIDE SEQUENCE [LARGE SCALE GENOMIC DNA]</scope>
    <source>
        <strain evidence="7 8">CCBAU 10071</strain>
    </source>
</reference>
<evidence type="ECO:0000256" key="4">
    <source>
        <dbReference type="ARBA" id="ARBA00022989"/>
    </source>
</evidence>